<sequence>MTPVFAGDLPHGAPPAAALPGDLPPLRPRPPVAPLHPTAPATSEARPLHATWCWSASWRRPWRIYTAQLQTRFPAAAARRCASTSTSVPHGEEDEPLRSCRTARNEPPPPCCVCELLQFLAENPWDFMGLLDVVATFVPRNFQWIDFHVLGFSHLNFQ</sequence>
<reference evidence="2" key="2">
    <citation type="submission" date="2017-06" db="EMBL/GenBank/DDBJ databases">
        <title>WGS assembly of Brachypodium distachyon.</title>
        <authorList>
            <consortium name="The International Brachypodium Initiative"/>
            <person name="Lucas S."/>
            <person name="Harmon-Smith M."/>
            <person name="Lail K."/>
            <person name="Tice H."/>
            <person name="Grimwood J."/>
            <person name="Bruce D."/>
            <person name="Barry K."/>
            <person name="Shu S."/>
            <person name="Lindquist E."/>
            <person name="Wang M."/>
            <person name="Pitluck S."/>
            <person name="Vogel J.P."/>
            <person name="Garvin D.F."/>
            <person name="Mockler T.C."/>
            <person name="Schmutz J."/>
            <person name="Rokhsar D."/>
            <person name="Bevan M.W."/>
        </authorList>
    </citation>
    <scope>NUCLEOTIDE SEQUENCE</scope>
    <source>
        <strain evidence="2">Bd21</strain>
    </source>
</reference>
<reference evidence="3" key="3">
    <citation type="submission" date="2018-08" db="UniProtKB">
        <authorList>
            <consortium name="EnsemblPlants"/>
        </authorList>
    </citation>
    <scope>IDENTIFICATION</scope>
    <source>
        <strain evidence="3">cv. Bd21</strain>
    </source>
</reference>
<gene>
    <name evidence="2" type="ORF">BRADI_1g03605v3</name>
</gene>
<reference evidence="2 3" key="1">
    <citation type="journal article" date="2010" name="Nature">
        <title>Genome sequencing and analysis of the model grass Brachypodium distachyon.</title>
        <authorList>
            <consortium name="International Brachypodium Initiative"/>
        </authorList>
    </citation>
    <scope>NUCLEOTIDE SEQUENCE [LARGE SCALE GENOMIC DNA]</scope>
    <source>
        <strain evidence="2 3">Bd21</strain>
    </source>
</reference>
<feature type="compositionally biased region" description="Low complexity" evidence="1">
    <location>
        <begin position="1"/>
        <end position="21"/>
    </location>
</feature>
<proteinExistence type="predicted"/>
<evidence type="ECO:0000313" key="4">
    <source>
        <dbReference type="Proteomes" id="UP000008810"/>
    </source>
</evidence>
<feature type="compositionally biased region" description="Pro residues" evidence="1">
    <location>
        <begin position="22"/>
        <end position="34"/>
    </location>
</feature>
<evidence type="ECO:0000313" key="3">
    <source>
        <dbReference type="EnsemblPlants" id="PNT73886"/>
    </source>
</evidence>
<dbReference type="EMBL" id="CM000880">
    <property type="protein sequence ID" value="PNT73886.1"/>
    <property type="molecule type" value="Genomic_DNA"/>
</dbReference>
<dbReference type="InParanoid" id="A0A2K2DHX7"/>
<dbReference type="EnsemblPlants" id="PNT73886">
    <property type="protein sequence ID" value="PNT73886"/>
    <property type="gene ID" value="BRADI_1g03605v3"/>
</dbReference>
<evidence type="ECO:0000256" key="1">
    <source>
        <dbReference type="SAM" id="MobiDB-lite"/>
    </source>
</evidence>
<keyword evidence="4" id="KW-1185">Reference proteome</keyword>
<dbReference type="AlphaFoldDB" id="A0A2K2DHX7"/>
<feature type="region of interest" description="Disordered" evidence="1">
    <location>
        <begin position="1"/>
        <end position="42"/>
    </location>
</feature>
<protein>
    <submittedName>
        <fullName evidence="2 3">Uncharacterized protein</fullName>
    </submittedName>
</protein>
<organism evidence="2">
    <name type="scientific">Brachypodium distachyon</name>
    <name type="common">Purple false brome</name>
    <name type="synonym">Trachynia distachya</name>
    <dbReference type="NCBI Taxonomy" id="15368"/>
    <lineage>
        <taxon>Eukaryota</taxon>
        <taxon>Viridiplantae</taxon>
        <taxon>Streptophyta</taxon>
        <taxon>Embryophyta</taxon>
        <taxon>Tracheophyta</taxon>
        <taxon>Spermatophyta</taxon>
        <taxon>Magnoliopsida</taxon>
        <taxon>Liliopsida</taxon>
        <taxon>Poales</taxon>
        <taxon>Poaceae</taxon>
        <taxon>BOP clade</taxon>
        <taxon>Pooideae</taxon>
        <taxon>Stipodae</taxon>
        <taxon>Brachypodieae</taxon>
        <taxon>Brachypodium</taxon>
    </lineage>
</organism>
<dbReference type="Gramene" id="PNT73886">
    <property type="protein sequence ID" value="PNT73886"/>
    <property type="gene ID" value="BRADI_1g03605v3"/>
</dbReference>
<name>A0A2K2DHX7_BRADI</name>
<dbReference type="Proteomes" id="UP000008810">
    <property type="component" value="Chromosome 1"/>
</dbReference>
<evidence type="ECO:0000313" key="2">
    <source>
        <dbReference type="EMBL" id="PNT73886.1"/>
    </source>
</evidence>
<accession>A0A2K2DHX7</accession>